<dbReference type="OrthoDB" id="2686689at2759"/>
<dbReference type="Proteomes" id="UP000054018">
    <property type="component" value="Unassembled WGS sequence"/>
</dbReference>
<sequence>MPALPQSLALFPCCVSASSWPANVLTAHDMLSDIYYHALQVLNQEDADPLQLIFHLGAIDSDAIPLLQAIADDPVGNELQDWLKHTVALMGNIFIALSDYHNNNVQNRSSWTPHEDRKCRIPSGGSLKHMTDQVH</sequence>
<proteinExistence type="predicted"/>
<gene>
    <name evidence="2" type="ORF">PISMIDRAFT_25874</name>
</gene>
<organism evidence="2 3">
    <name type="scientific">Pisolithus microcarpus 441</name>
    <dbReference type="NCBI Taxonomy" id="765257"/>
    <lineage>
        <taxon>Eukaryota</taxon>
        <taxon>Fungi</taxon>
        <taxon>Dikarya</taxon>
        <taxon>Basidiomycota</taxon>
        <taxon>Agaricomycotina</taxon>
        <taxon>Agaricomycetes</taxon>
        <taxon>Agaricomycetidae</taxon>
        <taxon>Boletales</taxon>
        <taxon>Sclerodermatineae</taxon>
        <taxon>Pisolithaceae</taxon>
        <taxon>Pisolithus</taxon>
    </lineage>
</organism>
<accession>A0A0C9XEN6</accession>
<protein>
    <submittedName>
        <fullName evidence="2">Uncharacterized protein</fullName>
    </submittedName>
</protein>
<reference evidence="2 3" key="1">
    <citation type="submission" date="2014-04" db="EMBL/GenBank/DDBJ databases">
        <authorList>
            <consortium name="DOE Joint Genome Institute"/>
            <person name="Kuo A."/>
            <person name="Kohler A."/>
            <person name="Costa M.D."/>
            <person name="Nagy L.G."/>
            <person name="Floudas D."/>
            <person name="Copeland A."/>
            <person name="Barry K.W."/>
            <person name="Cichocki N."/>
            <person name="Veneault-Fourrey C."/>
            <person name="LaButti K."/>
            <person name="Lindquist E.A."/>
            <person name="Lipzen A."/>
            <person name="Lundell T."/>
            <person name="Morin E."/>
            <person name="Murat C."/>
            <person name="Sun H."/>
            <person name="Tunlid A."/>
            <person name="Henrissat B."/>
            <person name="Grigoriev I.V."/>
            <person name="Hibbett D.S."/>
            <person name="Martin F."/>
            <person name="Nordberg H.P."/>
            <person name="Cantor M.N."/>
            <person name="Hua S.X."/>
        </authorList>
    </citation>
    <scope>NUCLEOTIDE SEQUENCE [LARGE SCALE GENOMIC DNA]</scope>
    <source>
        <strain evidence="2 3">441</strain>
    </source>
</reference>
<name>A0A0C9XEN6_9AGAM</name>
<dbReference type="EMBL" id="KN834440">
    <property type="protein sequence ID" value="KIK10765.1"/>
    <property type="molecule type" value="Genomic_DNA"/>
</dbReference>
<evidence type="ECO:0000313" key="2">
    <source>
        <dbReference type="EMBL" id="KIK10765.1"/>
    </source>
</evidence>
<evidence type="ECO:0000313" key="3">
    <source>
        <dbReference type="Proteomes" id="UP000054018"/>
    </source>
</evidence>
<evidence type="ECO:0000256" key="1">
    <source>
        <dbReference type="SAM" id="MobiDB-lite"/>
    </source>
</evidence>
<dbReference type="HOGENOM" id="CLU_1886584_0_0_1"/>
<keyword evidence="3" id="KW-1185">Reference proteome</keyword>
<reference evidence="3" key="2">
    <citation type="submission" date="2015-01" db="EMBL/GenBank/DDBJ databases">
        <title>Evolutionary Origins and Diversification of the Mycorrhizal Mutualists.</title>
        <authorList>
            <consortium name="DOE Joint Genome Institute"/>
            <consortium name="Mycorrhizal Genomics Consortium"/>
            <person name="Kohler A."/>
            <person name="Kuo A."/>
            <person name="Nagy L.G."/>
            <person name="Floudas D."/>
            <person name="Copeland A."/>
            <person name="Barry K.W."/>
            <person name="Cichocki N."/>
            <person name="Veneault-Fourrey C."/>
            <person name="LaButti K."/>
            <person name="Lindquist E.A."/>
            <person name="Lipzen A."/>
            <person name="Lundell T."/>
            <person name="Morin E."/>
            <person name="Murat C."/>
            <person name="Riley R."/>
            <person name="Ohm R."/>
            <person name="Sun H."/>
            <person name="Tunlid A."/>
            <person name="Henrissat B."/>
            <person name="Grigoriev I.V."/>
            <person name="Hibbett D.S."/>
            <person name="Martin F."/>
        </authorList>
    </citation>
    <scope>NUCLEOTIDE SEQUENCE [LARGE SCALE GENOMIC DNA]</scope>
    <source>
        <strain evidence="3">441</strain>
    </source>
</reference>
<feature type="region of interest" description="Disordered" evidence="1">
    <location>
        <begin position="108"/>
        <end position="135"/>
    </location>
</feature>
<dbReference type="AlphaFoldDB" id="A0A0C9XEN6"/>